<gene>
    <name evidence="2" type="ORF">KFL_010770030</name>
</gene>
<dbReference type="InterPro" id="IPR007235">
    <property type="entry name" value="Glyco_trans_28_C"/>
</dbReference>
<dbReference type="PANTHER" id="PTHR21015:SF22">
    <property type="entry name" value="GLYCOSYLTRANSFERASE"/>
    <property type="match status" value="1"/>
</dbReference>
<reference evidence="2 3" key="1">
    <citation type="journal article" date="2014" name="Nat. Commun.">
        <title>Klebsormidium flaccidum genome reveals primary factors for plant terrestrial adaptation.</title>
        <authorList>
            <person name="Hori K."/>
            <person name="Maruyama F."/>
            <person name="Fujisawa T."/>
            <person name="Togashi T."/>
            <person name="Yamamoto N."/>
            <person name="Seo M."/>
            <person name="Sato S."/>
            <person name="Yamada T."/>
            <person name="Mori H."/>
            <person name="Tajima N."/>
            <person name="Moriyama T."/>
            <person name="Ikeuchi M."/>
            <person name="Watanabe M."/>
            <person name="Wada H."/>
            <person name="Kobayashi K."/>
            <person name="Saito M."/>
            <person name="Masuda T."/>
            <person name="Sasaki-Sekimoto Y."/>
            <person name="Mashiguchi K."/>
            <person name="Awai K."/>
            <person name="Shimojima M."/>
            <person name="Masuda S."/>
            <person name="Iwai M."/>
            <person name="Nobusawa T."/>
            <person name="Narise T."/>
            <person name="Kondo S."/>
            <person name="Saito H."/>
            <person name="Sato R."/>
            <person name="Murakawa M."/>
            <person name="Ihara Y."/>
            <person name="Oshima-Yamada Y."/>
            <person name="Ohtaka K."/>
            <person name="Satoh M."/>
            <person name="Sonobe K."/>
            <person name="Ishii M."/>
            <person name="Ohtani R."/>
            <person name="Kanamori-Sato M."/>
            <person name="Honoki R."/>
            <person name="Miyazaki D."/>
            <person name="Mochizuki H."/>
            <person name="Umetsu J."/>
            <person name="Higashi K."/>
            <person name="Shibata D."/>
            <person name="Kamiya Y."/>
            <person name="Sato N."/>
            <person name="Nakamura Y."/>
            <person name="Tabata S."/>
            <person name="Ida S."/>
            <person name="Kurokawa K."/>
            <person name="Ohta H."/>
        </authorList>
    </citation>
    <scope>NUCLEOTIDE SEQUENCE [LARGE SCALE GENOMIC DNA]</scope>
    <source>
        <strain evidence="2 3">NIES-2285</strain>
    </source>
</reference>
<proteinExistence type="predicted"/>
<feature type="domain" description="Glycosyl transferase family 28 C-terminal" evidence="1">
    <location>
        <begin position="65"/>
        <end position="193"/>
    </location>
</feature>
<protein>
    <recommendedName>
        <fullName evidence="1">Glycosyl transferase family 28 C-terminal domain-containing protein</fullName>
    </recommendedName>
</protein>
<dbReference type="SUPFAM" id="SSF53756">
    <property type="entry name" value="UDP-Glycosyltransferase/glycogen phosphorylase"/>
    <property type="match status" value="1"/>
</dbReference>
<evidence type="ECO:0000313" key="3">
    <source>
        <dbReference type="Proteomes" id="UP000054558"/>
    </source>
</evidence>
<dbReference type="Pfam" id="PF04101">
    <property type="entry name" value="Glyco_tran_28_C"/>
    <property type="match status" value="1"/>
</dbReference>
<evidence type="ECO:0000313" key="2">
    <source>
        <dbReference type="EMBL" id="GAQ92630.1"/>
    </source>
</evidence>
<accession>A0A1Y1IP29</accession>
<dbReference type="Gene3D" id="3.40.50.2000">
    <property type="entry name" value="Glycogen Phosphorylase B"/>
    <property type="match status" value="1"/>
</dbReference>
<dbReference type="AlphaFoldDB" id="A0A1Y1IP29"/>
<dbReference type="Proteomes" id="UP000054558">
    <property type="component" value="Unassembled WGS sequence"/>
</dbReference>
<dbReference type="STRING" id="105231.A0A1Y1IP29"/>
<organism evidence="2 3">
    <name type="scientific">Klebsormidium nitens</name>
    <name type="common">Green alga</name>
    <name type="synonym">Ulothrix nitens</name>
    <dbReference type="NCBI Taxonomy" id="105231"/>
    <lineage>
        <taxon>Eukaryota</taxon>
        <taxon>Viridiplantae</taxon>
        <taxon>Streptophyta</taxon>
        <taxon>Klebsormidiophyceae</taxon>
        <taxon>Klebsormidiales</taxon>
        <taxon>Klebsormidiaceae</taxon>
        <taxon>Klebsormidium</taxon>
    </lineage>
</organism>
<dbReference type="EMBL" id="DF238026">
    <property type="protein sequence ID" value="GAQ92630.1"/>
    <property type="molecule type" value="Genomic_DNA"/>
</dbReference>
<name>A0A1Y1IP29_KLENI</name>
<dbReference type="GO" id="GO:0016758">
    <property type="term" value="F:hexosyltransferase activity"/>
    <property type="evidence" value="ECO:0007669"/>
    <property type="project" value="InterPro"/>
</dbReference>
<evidence type="ECO:0000259" key="1">
    <source>
        <dbReference type="Pfam" id="PF04101"/>
    </source>
</evidence>
<keyword evidence="3" id="KW-1185">Reference proteome</keyword>
<sequence>MRTGENPSVEAVAEAPREAYVAAPTHETSLALESAFVLTSLARQDGAQQAHLAEGVSEEQPEALLPFLLLRGERGAQKRQAKCRCFDSAVHTVCWLGTYIRGASAADRMDLAYRGANLVVGRAGALLVTGTPSLLIPSPNVALSMDSDGAADLMEERQLPPESLLEDVERLLGDRQRSETMRSRALAAAKPNASRDIALAVIGVASLRGKKRPALGLGIGTS</sequence>
<dbReference type="OrthoDB" id="20273at2759"/>
<dbReference type="PANTHER" id="PTHR21015">
    <property type="entry name" value="UDP-N-ACETYLGLUCOSAMINE--N-ACETYLMURAMYL-(PENTAPEPTIDE) PYROPHOSPHORYL-UNDECAPRENOL N-ACETYLGLUCOSAMINE TRANSFERASE 1"/>
    <property type="match status" value="1"/>
</dbReference>